<feature type="domain" description="HpcH/HpaI aldolase/citrate lyase" evidence="4">
    <location>
        <begin position="17"/>
        <end position="220"/>
    </location>
</feature>
<accession>A0ABT8FVR5</accession>
<dbReference type="GO" id="GO:0016829">
    <property type="term" value="F:lyase activity"/>
    <property type="evidence" value="ECO:0007669"/>
    <property type="project" value="UniProtKB-KW"/>
</dbReference>
<name>A0ABT8FVR5_9MICO</name>
<protein>
    <submittedName>
        <fullName evidence="5">CoA ester lyase</fullName>
    </submittedName>
</protein>
<dbReference type="InterPro" id="IPR005000">
    <property type="entry name" value="Aldolase/citrate-lyase_domain"/>
</dbReference>
<dbReference type="InterPro" id="IPR015813">
    <property type="entry name" value="Pyrv/PenolPyrv_kinase-like_dom"/>
</dbReference>
<evidence type="ECO:0000313" key="5">
    <source>
        <dbReference type="EMBL" id="MDN4465399.1"/>
    </source>
</evidence>
<dbReference type="PANTHER" id="PTHR32308:SF10">
    <property type="entry name" value="CITRATE LYASE SUBUNIT BETA"/>
    <property type="match status" value="1"/>
</dbReference>
<dbReference type="InterPro" id="IPR011206">
    <property type="entry name" value="Citrate_lyase_beta/mcl1/mcl2"/>
</dbReference>
<comment type="caution">
    <text evidence="5">The sequence shown here is derived from an EMBL/GenBank/DDBJ whole genome shotgun (WGS) entry which is preliminary data.</text>
</comment>
<evidence type="ECO:0000256" key="1">
    <source>
        <dbReference type="ARBA" id="ARBA00001946"/>
    </source>
</evidence>
<sequence length="288" mass="29617">MWRMPDVALSTDVITARTWLFVPGDRPERYAKALASGADMVIIDLEDAVAPSEKDRARYEASTAISRGGSFAVRVGATPGEDGERDVEALRAAGARPRAIVVAKAEDPAALDHVGRTLGAPVIALIESARGLEAASEIAAASSVARLALGAVDLSLDLDSVPDEDVLAPVRSRLVVASRAARLAGPLDSPSLDIAALERVGAAASTARRVGMGGMLCIHPAQVPVVATAFLPSEAEVSRARAILDAAAHDGAAQIDGQMIDLPVLERARRVLADAGRSSASAGSGVRA</sequence>
<evidence type="ECO:0000256" key="2">
    <source>
        <dbReference type="ARBA" id="ARBA00022723"/>
    </source>
</evidence>
<reference evidence="5" key="1">
    <citation type="submission" date="2021-06" db="EMBL/GenBank/DDBJ databases">
        <title>Genome-based taxonomic framework of Microbacterium strains isolated from marine environment, the description of four new species and reclassification of four preexisting species.</title>
        <authorList>
            <person name="Lee S.D."/>
            <person name="Kim S.-M."/>
            <person name="Byeon Y.-S."/>
            <person name="Yang H.L."/>
            <person name="Kim I.S."/>
        </authorList>
    </citation>
    <scope>NUCLEOTIDE SEQUENCE</scope>
    <source>
        <strain evidence="5">KACC 20510</strain>
    </source>
</reference>
<gene>
    <name evidence="5" type="ORF">KZC48_13475</name>
</gene>
<evidence type="ECO:0000259" key="4">
    <source>
        <dbReference type="Pfam" id="PF03328"/>
    </source>
</evidence>
<evidence type="ECO:0000256" key="3">
    <source>
        <dbReference type="ARBA" id="ARBA00022842"/>
    </source>
</evidence>
<dbReference type="Proteomes" id="UP001172731">
    <property type="component" value="Unassembled WGS sequence"/>
</dbReference>
<dbReference type="Gene3D" id="3.20.20.60">
    <property type="entry name" value="Phosphoenolpyruvate-binding domains"/>
    <property type="match status" value="1"/>
</dbReference>
<dbReference type="PIRSF" id="PIRSF015582">
    <property type="entry name" value="Cit_lyase_B"/>
    <property type="match status" value="1"/>
</dbReference>
<keyword evidence="3" id="KW-0460">Magnesium</keyword>
<keyword evidence="5" id="KW-0456">Lyase</keyword>
<keyword evidence="6" id="KW-1185">Reference proteome</keyword>
<dbReference type="Pfam" id="PF03328">
    <property type="entry name" value="HpcH_HpaI"/>
    <property type="match status" value="1"/>
</dbReference>
<dbReference type="InterPro" id="IPR040442">
    <property type="entry name" value="Pyrv_kinase-like_dom_sf"/>
</dbReference>
<proteinExistence type="predicted"/>
<keyword evidence="2" id="KW-0479">Metal-binding</keyword>
<dbReference type="EMBL" id="JAHWXI010000018">
    <property type="protein sequence ID" value="MDN4465399.1"/>
    <property type="molecule type" value="Genomic_DNA"/>
</dbReference>
<dbReference type="PANTHER" id="PTHR32308">
    <property type="entry name" value="LYASE BETA SUBUNIT, PUTATIVE (AFU_ORTHOLOGUE AFUA_4G13030)-RELATED"/>
    <property type="match status" value="1"/>
</dbReference>
<comment type="cofactor">
    <cofactor evidence="1">
        <name>Mg(2+)</name>
        <dbReference type="ChEBI" id="CHEBI:18420"/>
    </cofactor>
</comment>
<organism evidence="5 6">
    <name type="scientific">Microbacterium aurantiacum</name>
    <dbReference type="NCBI Taxonomy" id="162393"/>
    <lineage>
        <taxon>Bacteria</taxon>
        <taxon>Bacillati</taxon>
        <taxon>Actinomycetota</taxon>
        <taxon>Actinomycetes</taxon>
        <taxon>Micrococcales</taxon>
        <taxon>Microbacteriaceae</taxon>
        <taxon>Microbacterium</taxon>
    </lineage>
</organism>
<evidence type="ECO:0000313" key="6">
    <source>
        <dbReference type="Proteomes" id="UP001172731"/>
    </source>
</evidence>
<dbReference type="SUPFAM" id="SSF51621">
    <property type="entry name" value="Phosphoenolpyruvate/pyruvate domain"/>
    <property type="match status" value="1"/>
</dbReference>